<accession>A0A8S9NL78</accession>
<evidence type="ECO:0000313" key="3">
    <source>
        <dbReference type="Proteomes" id="UP000712600"/>
    </source>
</evidence>
<protein>
    <submittedName>
        <fullName evidence="2">Uncharacterized protein</fullName>
    </submittedName>
</protein>
<gene>
    <name evidence="2" type="ORF">F2Q69_00045727</name>
</gene>
<feature type="compositionally biased region" description="Basic residues" evidence="1">
    <location>
        <begin position="43"/>
        <end position="52"/>
    </location>
</feature>
<dbReference type="AlphaFoldDB" id="A0A8S9NL78"/>
<feature type="compositionally biased region" description="Basic and acidic residues" evidence="1">
    <location>
        <begin position="18"/>
        <end position="42"/>
    </location>
</feature>
<proteinExistence type="predicted"/>
<evidence type="ECO:0000313" key="2">
    <source>
        <dbReference type="EMBL" id="KAF3503326.1"/>
    </source>
</evidence>
<sequence>MPVLLKSGQSASQEEAVEEMKDCRSMTQHWDGEITTRSDKSGGKKRRNWKKRKRIMGDSQLSLITRFSDGIRKSRVHNRCFSQPFENLRALLLAEMIDKGEESMEVAFTQE</sequence>
<feature type="region of interest" description="Disordered" evidence="1">
    <location>
        <begin position="1"/>
        <end position="52"/>
    </location>
</feature>
<dbReference type="EMBL" id="QGKX02001621">
    <property type="protein sequence ID" value="KAF3503326.1"/>
    <property type="molecule type" value="Genomic_DNA"/>
</dbReference>
<evidence type="ECO:0000256" key="1">
    <source>
        <dbReference type="SAM" id="MobiDB-lite"/>
    </source>
</evidence>
<dbReference type="Proteomes" id="UP000712600">
    <property type="component" value="Unassembled WGS sequence"/>
</dbReference>
<comment type="caution">
    <text evidence="2">The sequence shown here is derived from an EMBL/GenBank/DDBJ whole genome shotgun (WGS) entry which is preliminary data.</text>
</comment>
<name>A0A8S9NL78_BRACR</name>
<organism evidence="2 3">
    <name type="scientific">Brassica cretica</name>
    <name type="common">Mustard</name>
    <dbReference type="NCBI Taxonomy" id="69181"/>
    <lineage>
        <taxon>Eukaryota</taxon>
        <taxon>Viridiplantae</taxon>
        <taxon>Streptophyta</taxon>
        <taxon>Embryophyta</taxon>
        <taxon>Tracheophyta</taxon>
        <taxon>Spermatophyta</taxon>
        <taxon>Magnoliopsida</taxon>
        <taxon>eudicotyledons</taxon>
        <taxon>Gunneridae</taxon>
        <taxon>Pentapetalae</taxon>
        <taxon>rosids</taxon>
        <taxon>malvids</taxon>
        <taxon>Brassicales</taxon>
        <taxon>Brassicaceae</taxon>
        <taxon>Brassiceae</taxon>
        <taxon>Brassica</taxon>
    </lineage>
</organism>
<reference evidence="2" key="1">
    <citation type="submission" date="2019-12" db="EMBL/GenBank/DDBJ databases">
        <title>Genome sequencing and annotation of Brassica cretica.</title>
        <authorList>
            <person name="Studholme D.J."/>
            <person name="Sarris P."/>
        </authorList>
    </citation>
    <scope>NUCLEOTIDE SEQUENCE</scope>
    <source>
        <strain evidence="2">PFS-109/04</strain>
        <tissue evidence="2">Leaf</tissue>
    </source>
</reference>